<protein>
    <submittedName>
        <fullName evidence="1">Uncharacterized protein</fullName>
    </submittedName>
</protein>
<name>A0ABT8IR14_9BACL</name>
<dbReference type="EMBL" id="JANRHH010000053">
    <property type="protein sequence ID" value="MDN4595239.1"/>
    <property type="molecule type" value="Genomic_DNA"/>
</dbReference>
<organism evidence="1 2">
    <name type="scientific">Polycladomyces subterraneus</name>
    <dbReference type="NCBI Taxonomy" id="1016997"/>
    <lineage>
        <taxon>Bacteria</taxon>
        <taxon>Bacillati</taxon>
        <taxon>Bacillota</taxon>
        <taxon>Bacilli</taxon>
        <taxon>Bacillales</taxon>
        <taxon>Thermoactinomycetaceae</taxon>
        <taxon>Polycladomyces</taxon>
    </lineage>
</organism>
<sequence>MFRMNTFREFQPKTVNIDDLIPRVHLLREINETIDFSLIAEPSLCLIQGDCQSQRAMPPDCRSPKPSKNGLALEERKRLCDPIHSVYFPKTCNPWLFSQEKVPGVCQQSHAS</sequence>
<gene>
    <name evidence="1" type="ORF">NWF35_15350</name>
</gene>
<evidence type="ECO:0000313" key="2">
    <source>
        <dbReference type="Proteomes" id="UP001174196"/>
    </source>
</evidence>
<dbReference type="RefSeq" id="WP_301240281.1">
    <property type="nucleotide sequence ID" value="NZ_JANRHH010000053.1"/>
</dbReference>
<dbReference type="Proteomes" id="UP001174196">
    <property type="component" value="Unassembled WGS sequence"/>
</dbReference>
<proteinExistence type="predicted"/>
<reference evidence="1" key="1">
    <citation type="submission" date="2022-08" db="EMBL/GenBank/DDBJ databases">
        <title>Polycladomyces zharkentsis sp. nov., a novel thermophilic CMC and starch-degrading bacterium isolated from a geothermal spring in Kazakhstan.</title>
        <authorList>
            <person name="Mashzhan A."/>
            <person name="Kistaubaeva A."/>
            <person name="Javier-Lopez R."/>
            <person name="Birkeland N.-K."/>
        </authorList>
    </citation>
    <scope>NUCLEOTIDE SEQUENCE</scope>
    <source>
        <strain evidence="1">KSR 13</strain>
    </source>
</reference>
<evidence type="ECO:0000313" key="1">
    <source>
        <dbReference type="EMBL" id="MDN4595239.1"/>
    </source>
</evidence>
<accession>A0ABT8IR14</accession>
<keyword evidence="2" id="KW-1185">Reference proteome</keyword>
<comment type="caution">
    <text evidence="1">The sequence shown here is derived from an EMBL/GenBank/DDBJ whole genome shotgun (WGS) entry which is preliminary data.</text>
</comment>